<proteinExistence type="predicted"/>
<evidence type="ECO:0000313" key="1">
    <source>
        <dbReference type="EMBL" id="CAG8598550.1"/>
    </source>
</evidence>
<organism evidence="1 2">
    <name type="scientific">Funneliformis mosseae</name>
    <name type="common">Endomycorrhizal fungus</name>
    <name type="synonym">Glomus mosseae</name>
    <dbReference type="NCBI Taxonomy" id="27381"/>
    <lineage>
        <taxon>Eukaryota</taxon>
        <taxon>Fungi</taxon>
        <taxon>Fungi incertae sedis</taxon>
        <taxon>Mucoromycota</taxon>
        <taxon>Glomeromycotina</taxon>
        <taxon>Glomeromycetes</taxon>
        <taxon>Glomerales</taxon>
        <taxon>Glomeraceae</taxon>
        <taxon>Funneliformis</taxon>
    </lineage>
</organism>
<dbReference type="EMBL" id="CAJVPP010002399">
    <property type="protein sequence ID" value="CAG8598550.1"/>
    <property type="molecule type" value="Genomic_DNA"/>
</dbReference>
<sequence length="111" mass="13045">MNNIINPKWTTLYKKIQIFSEEYTIIVPNISQLLIQDIRMIHSLLIDLHKVLSIVAKLNEKAIFDSLLEHPCNTIILDRYINNNSFDKELLTDPKNIQNETARHFQRVVES</sequence>
<evidence type="ECO:0000313" key="2">
    <source>
        <dbReference type="Proteomes" id="UP000789375"/>
    </source>
</evidence>
<gene>
    <name evidence="1" type="ORF">FMOSSE_LOCUS8821</name>
</gene>
<dbReference type="Proteomes" id="UP000789375">
    <property type="component" value="Unassembled WGS sequence"/>
</dbReference>
<dbReference type="AlphaFoldDB" id="A0A9N9CE49"/>
<comment type="caution">
    <text evidence="1">The sequence shown here is derived from an EMBL/GenBank/DDBJ whole genome shotgun (WGS) entry which is preliminary data.</text>
</comment>
<protein>
    <submittedName>
        <fullName evidence="1">16344_t:CDS:1</fullName>
    </submittedName>
</protein>
<reference evidence="1" key="1">
    <citation type="submission" date="2021-06" db="EMBL/GenBank/DDBJ databases">
        <authorList>
            <person name="Kallberg Y."/>
            <person name="Tangrot J."/>
            <person name="Rosling A."/>
        </authorList>
    </citation>
    <scope>NUCLEOTIDE SEQUENCE</scope>
    <source>
        <strain evidence="1">87-6 pot B 2015</strain>
    </source>
</reference>
<keyword evidence="2" id="KW-1185">Reference proteome</keyword>
<accession>A0A9N9CE49</accession>
<name>A0A9N9CE49_FUNMO</name>